<dbReference type="OrthoDB" id="74360at2759"/>
<sequence length="590" mass="66085">MSASHIINLPNTPPITDDNDNPSAINPPAIAQQWLSSLVSVLRTNDFARLQEELFHPDSWWRDHLALQWDLRTIRGAEGIAAFLQEHQPTAQLSALKLQDEGRYRPSLHEPEKEAGLLLTWIVSMFFFETRAYAVYTSLQELKGFEEPLGPRRVYGTLNSMPGGSSKGTWLERRKRQVEFVDEEPQVLVVGAGQSGLNLGARLQLLGVSTLIIDKNERIGDNWRKRYRTLVTHDPVEFTHMAYLPFPKNWPQFTPKDKLADWFEAYANLMELNVWTRTSIQSADYDDDAGKWTVTVSRPDGFQVLHPRHLVWCTGHSGEPKIPSFPGQEDFQGVVYHGSQHQDASTHNNVQGKKVIVVGTGNSGHDIAENFYENGAEVTMLQRSGTPPTDQADIFSESLPFPVQFALNVYLTKRISSVDASLLSGLERAGFKIYKGVDDSGIARLYFTRGGGYYIDVGCSQLIIDGKIKVKHCPGGIARFTPRGIVLNDEEHTELPADIVVLATGYDNMRTTVRKVLGDKVADRCKDVWDLDEEGELNAIWRPSGHPHFWFMGGNLALCRIYSKFLALQIKAIEEGLVPEDSAAAAQSKL</sequence>
<name>A0A0F4Z509_RASE3</name>
<dbReference type="Pfam" id="PF13738">
    <property type="entry name" value="Pyr_redox_3"/>
    <property type="match status" value="1"/>
</dbReference>
<dbReference type="InterPro" id="IPR036188">
    <property type="entry name" value="FAD/NAD-bd_sf"/>
</dbReference>
<dbReference type="Proteomes" id="UP000053958">
    <property type="component" value="Unassembled WGS sequence"/>
</dbReference>
<protein>
    <recommendedName>
        <fullName evidence="5">Flavin-containing monooxygenase</fullName>
    </recommendedName>
</protein>
<dbReference type="GeneID" id="25313076"/>
<evidence type="ECO:0000313" key="3">
    <source>
        <dbReference type="EMBL" id="KKA24968.1"/>
    </source>
</evidence>
<dbReference type="AlphaFoldDB" id="A0A0F4Z509"/>
<dbReference type="SUPFAM" id="SSF51735">
    <property type="entry name" value="NAD(P)-binding Rossmann-fold domains"/>
    <property type="match status" value="1"/>
</dbReference>
<dbReference type="PANTHER" id="PTHR43539:SF24">
    <property type="entry name" value="FAD_NAD(P)-BINDING DOMAIN-CONTAINING PROTEIN-RELATED"/>
    <property type="match status" value="1"/>
</dbReference>
<organism evidence="3 4">
    <name type="scientific">Rasamsonia emersonii (strain ATCC 16479 / CBS 393.64 / IMI 116815)</name>
    <dbReference type="NCBI Taxonomy" id="1408163"/>
    <lineage>
        <taxon>Eukaryota</taxon>
        <taxon>Fungi</taxon>
        <taxon>Dikarya</taxon>
        <taxon>Ascomycota</taxon>
        <taxon>Pezizomycotina</taxon>
        <taxon>Eurotiomycetes</taxon>
        <taxon>Eurotiomycetidae</taxon>
        <taxon>Eurotiales</taxon>
        <taxon>Trichocomaceae</taxon>
        <taxon>Rasamsonia</taxon>
    </lineage>
</organism>
<evidence type="ECO:0008006" key="5">
    <source>
        <dbReference type="Google" id="ProtNLM"/>
    </source>
</evidence>
<evidence type="ECO:0000256" key="1">
    <source>
        <dbReference type="ARBA" id="ARBA00023002"/>
    </source>
</evidence>
<dbReference type="InterPro" id="IPR050982">
    <property type="entry name" value="Auxin_biosynth/cation_transpt"/>
</dbReference>
<keyword evidence="4" id="KW-1185">Reference proteome</keyword>
<gene>
    <name evidence="3" type="ORF">T310_1002</name>
</gene>
<accession>A0A0F4Z509</accession>
<reference evidence="3 4" key="1">
    <citation type="submission" date="2015-04" db="EMBL/GenBank/DDBJ databases">
        <authorList>
            <person name="Heijne W.H."/>
            <person name="Fedorova N.D."/>
            <person name="Nierman W.C."/>
            <person name="Vollebregt A.W."/>
            <person name="Zhao Z."/>
            <person name="Wu L."/>
            <person name="Kumar M."/>
            <person name="Stam H."/>
            <person name="van den Berg M.A."/>
            <person name="Pel H.J."/>
        </authorList>
    </citation>
    <scope>NUCLEOTIDE SEQUENCE [LARGE SCALE GENOMIC DNA]</scope>
    <source>
        <strain evidence="3 4">CBS 393.64</strain>
    </source>
</reference>
<evidence type="ECO:0000313" key="4">
    <source>
        <dbReference type="Proteomes" id="UP000053958"/>
    </source>
</evidence>
<dbReference type="PRINTS" id="PR00411">
    <property type="entry name" value="PNDRDTASEI"/>
</dbReference>
<dbReference type="Gene3D" id="3.50.50.60">
    <property type="entry name" value="FAD/NAD(P)-binding domain"/>
    <property type="match status" value="1"/>
</dbReference>
<dbReference type="RefSeq" id="XP_013331580.1">
    <property type="nucleotide sequence ID" value="XM_013476126.1"/>
</dbReference>
<dbReference type="SUPFAM" id="SSF51905">
    <property type="entry name" value="FAD/NAD(P)-binding domain"/>
    <property type="match status" value="1"/>
</dbReference>
<evidence type="ECO:0000256" key="2">
    <source>
        <dbReference type="SAM" id="MobiDB-lite"/>
    </source>
</evidence>
<dbReference type="EMBL" id="LASV01000040">
    <property type="protein sequence ID" value="KKA24968.1"/>
    <property type="molecule type" value="Genomic_DNA"/>
</dbReference>
<dbReference type="GO" id="GO:0004497">
    <property type="term" value="F:monooxygenase activity"/>
    <property type="evidence" value="ECO:0007669"/>
    <property type="project" value="TreeGrafter"/>
</dbReference>
<comment type="caution">
    <text evidence="3">The sequence shown here is derived from an EMBL/GenBank/DDBJ whole genome shotgun (WGS) entry which is preliminary data.</text>
</comment>
<keyword evidence="1" id="KW-0560">Oxidoreductase</keyword>
<feature type="region of interest" description="Disordered" evidence="2">
    <location>
        <begin position="1"/>
        <end position="24"/>
    </location>
</feature>
<dbReference type="PANTHER" id="PTHR43539">
    <property type="entry name" value="FLAVIN-BINDING MONOOXYGENASE-LIKE PROTEIN (AFU_ORTHOLOGUE AFUA_4G09220)"/>
    <property type="match status" value="1"/>
</dbReference>
<dbReference type="InterPro" id="IPR036291">
    <property type="entry name" value="NAD(P)-bd_dom_sf"/>
</dbReference>
<dbReference type="GO" id="GO:0050660">
    <property type="term" value="F:flavin adenine dinucleotide binding"/>
    <property type="evidence" value="ECO:0007669"/>
    <property type="project" value="TreeGrafter"/>
</dbReference>
<dbReference type="STRING" id="1408163.A0A0F4Z509"/>
<proteinExistence type="predicted"/>